<name>A0ABV7AEH8_9RHOB</name>
<proteinExistence type="inferred from homology"/>
<dbReference type="GO" id="GO:0016829">
    <property type="term" value="F:lyase activity"/>
    <property type="evidence" value="ECO:0007669"/>
    <property type="project" value="UniProtKB-KW"/>
</dbReference>
<keyword evidence="2" id="KW-0479">Metal-binding</keyword>
<dbReference type="InterPro" id="IPR005000">
    <property type="entry name" value="Aldolase/citrate-lyase_domain"/>
</dbReference>
<dbReference type="Proteomes" id="UP001595443">
    <property type="component" value="Unassembled WGS sequence"/>
</dbReference>
<keyword evidence="3 5" id="KW-0456">Lyase</keyword>
<dbReference type="InterPro" id="IPR040442">
    <property type="entry name" value="Pyrv_kinase-like_dom_sf"/>
</dbReference>
<dbReference type="EMBL" id="JBHRSK010000004">
    <property type="protein sequence ID" value="MFC2967315.1"/>
    <property type="molecule type" value="Genomic_DNA"/>
</dbReference>
<protein>
    <submittedName>
        <fullName evidence="5">HpcH/HpaI aldolase/citrate lyase family protein</fullName>
    </submittedName>
</protein>
<keyword evidence="6" id="KW-1185">Reference proteome</keyword>
<dbReference type="Pfam" id="PF03328">
    <property type="entry name" value="HpcH_HpaI"/>
    <property type="match status" value="1"/>
</dbReference>
<dbReference type="RefSeq" id="WP_377831952.1">
    <property type="nucleotide sequence ID" value="NZ_JBHRSK010000004.1"/>
</dbReference>
<evidence type="ECO:0000259" key="4">
    <source>
        <dbReference type="Pfam" id="PF03328"/>
    </source>
</evidence>
<comment type="caution">
    <text evidence="5">The sequence shown here is derived from an EMBL/GenBank/DDBJ whole genome shotgun (WGS) entry which is preliminary data.</text>
</comment>
<comment type="similarity">
    <text evidence="1">Belongs to the HpcH/HpaI aldolase family.</text>
</comment>
<feature type="domain" description="HpcH/HpaI aldolase/citrate lyase" evidence="4">
    <location>
        <begin position="18"/>
        <end position="243"/>
    </location>
</feature>
<dbReference type="PANTHER" id="PTHR30502:SF0">
    <property type="entry name" value="PHOSPHOENOLPYRUVATE CARBOXYLASE FAMILY PROTEIN"/>
    <property type="match status" value="1"/>
</dbReference>
<organism evidence="5 6">
    <name type="scientific">Acidimangrovimonas pyrenivorans</name>
    <dbReference type="NCBI Taxonomy" id="2030798"/>
    <lineage>
        <taxon>Bacteria</taxon>
        <taxon>Pseudomonadati</taxon>
        <taxon>Pseudomonadota</taxon>
        <taxon>Alphaproteobacteria</taxon>
        <taxon>Rhodobacterales</taxon>
        <taxon>Paracoccaceae</taxon>
        <taxon>Acidimangrovimonas</taxon>
    </lineage>
</organism>
<evidence type="ECO:0000256" key="3">
    <source>
        <dbReference type="ARBA" id="ARBA00023239"/>
    </source>
</evidence>
<sequence length="259" mass="26469">MPAPANRLKQALAKGEMQIGLWLGMGSTVAAEIAAGAGYDWCLIDGEHGPNTVTTIRDQLQAMAGRGVAAVVRVPVGEDWVLKQVLDVGAQSVLVPMVDDAAQAEAAARAVRYPPEGVRGMGAALARASDYNAIPDYVTTANGEICLMVQIESAKAVENVDAIAAVEGIDCLFVGPADLSADMGHPGNPGHPDVVAAIEHAIARTLAAGKAAGIITFDPAQFAYYAGLGVTFLGVGGDVTVLAKAVRSLAGEAREAVKG</sequence>
<dbReference type="InterPro" id="IPR050251">
    <property type="entry name" value="HpcH-HpaI_aldolase"/>
</dbReference>
<accession>A0ABV7AEH8</accession>
<evidence type="ECO:0000256" key="2">
    <source>
        <dbReference type="ARBA" id="ARBA00022723"/>
    </source>
</evidence>
<gene>
    <name evidence="5" type="ORF">ACFOES_04340</name>
</gene>
<evidence type="ECO:0000256" key="1">
    <source>
        <dbReference type="ARBA" id="ARBA00005568"/>
    </source>
</evidence>
<dbReference type="SUPFAM" id="SSF51621">
    <property type="entry name" value="Phosphoenolpyruvate/pyruvate domain"/>
    <property type="match status" value="1"/>
</dbReference>
<evidence type="ECO:0000313" key="6">
    <source>
        <dbReference type="Proteomes" id="UP001595443"/>
    </source>
</evidence>
<dbReference type="Gene3D" id="3.20.20.60">
    <property type="entry name" value="Phosphoenolpyruvate-binding domains"/>
    <property type="match status" value="1"/>
</dbReference>
<dbReference type="InterPro" id="IPR015813">
    <property type="entry name" value="Pyrv/PenolPyrv_kinase-like_dom"/>
</dbReference>
<reference evidence="6" key="1">
    <citation type="journal article" date="2019" name="Int. J. Syst. Evol. Microbiol.">
        <title>The Global Catalogue of Microorganisms (GCM) 10K type strain sequencing project: providing services to taxonomists for standard genome sequencing and annotation.</title>
        <authorList>
            <consortium name="The Broad Institute Genomics Platform"/>
            <consortium name="The Broad Institute Genome Sequencing Center for Infectious Disease"/>
            <person name="Wu L."/>
            <person name="Ma J."/>
        </authorList>
    </citation>
    <scope>NUCLEOTIDE SEQUENCE [LARGE SCALE GENOMIC DNA]</scope>
    <source>
        <strain evidence="6">KCTC 62192</strain>
    </source>
</reference>
<dbReference type="PANTHER" id="PTHR30502">
    <property type="entry name" value="2-KETO-3-DEOXY-L-RHAMNONATE ALDOLASE"/>
    <property type="match status" value="1"/>
</dbReference>
<evidence type="ECO:0000313" key="5">
    <source>
        <dbReference type="EMBL" id="MFC2967315.1"/>
    </source>
</evidence>